<dbReference type="PANTHER" id="PTHR30269:SF0">
    <property type="entry name" value="MEMBRANE TRANSPORTER PROTEIN YFCA-RELATED"/>
    <property type="match status" value="1"/>
</dbReference>
<name>A0QU67_MYCS2</name>
<dbReference type="InterPro" id="IPR052017">
    <property type="entry name" value="TSUP"/>
</dbReference>
<keyword evidence="10" id="KW-1185">Reference proteome</keyword>
<dbReference type="InterPro" id="IPR002781">
    <property type="entry name" value="TM_pro_TauE-like"/>
</dbReference>
<reference evidence="9 10" key="1">
    <citation type="submission" date="2006-10" db="EMBL/GenBank/DDBJ databases">
        <authorList>
            <person name="Fleischmann R.D."/>
            <person name="Dodson R.J."/>
            <person name="Haft D.H."/>
            <person name="Merkel J.S."/>
            <person name="Nelson W.C."/>
            <person name="Fraser C.M."/>
        </authorList>
    </citation>
    <scope>NUCLEOTIDE SEQUENCE [LARGE SCALE GENOMIC DNA]</scope>
    <source>
        <strain evidence="10">ATCC 700084 / mc(2)155</strain>
    </source>
</reference>
<proteinExistence type="inferred from homology"/>
<keyword evidence="7 8" id="KW-0472">Membrane</keyword>
<evidence type="ECO:0000256" key="7">
    <source>
        <dbReference type="ARBA" id="ARBA00023136"/>
    </source>
</evidence>
<keyword evidence="4 8" id="KW-1003">Cell membrane</keyword>
<dbReference type="AlphaFoldDB" id="A0QU67"/>
<evidence type="ECO:0000256" key="4">
    <source>
        <dbReference type="ARBA" id="ARBA00022475"/>
    </source>
</evidence>
<feature type="transmembrane region" description="Helical" evidence="8">
    <location>
        <begin position="99"/>
        <end position="117"/>
    </location>
</feature>
<dbReference type="PANTHER" id="PTHR30269">
    <property type="entry name" value="TRANSMEMBRANE PROTEIN YFCA"/>
    <property type="match status" value="1"/>
</dbReference>
<accession>A0QU67</accession>
<gene>
    <name evidence="9" type="ordered locus">MSMEG_2096</name>
</gene>
<dbReference type="KEGG" id="msm:MSMEG_2096"/>
<protein>
    <recommendedName>
        <fullName evidence="8">Probable membrane transporter protein</fullName>
    </recommendedName>
</protein>
<dbReference type="KEGG" id="msb:LJ00_10440"/>
<sequence length="247" mass="25228">MSPLTAVLAMLAGFAAGVMNAVVGAGTLITFPTLLAAGVPPVTANASNCIGLIAGSASGAIGFRRWLPRHRRLLVTLSVAVAIGAVLGGALLVLAPSDVFATVAPYLIAIGCILMYVPSRSLTRDDDGQPSNRSLWRLHIPLGATGIYGGYFGAAQGVIMLGVLKFAYSDDPREANAIKNLLGMVANTTAGVFYALLAPVDWVVVLLITAGSVLGGVVGAKVGRRLSARALRLVVLVVAVSAIVTLV</sequence>
<feature type="transmembrane region" description="Helical" evidence="8">
    <location>
        <begin position="44"/>
        <end position="61"/>
    </location>
</feature>
<evidence type="ECO:0000313" key="9">
    <source>
        <dbReference type="EMBL" id="ABK70895.1"/>
    </source>
</evidence>
<dbReference type="EMBL" id="CP000480">
    <property type="protein sequence ID" value="ABK70895.1"/>
    <property type="molecule type" value="Genomic_DNA"/>
</dbReference>
<dbReference type="OrthoDB" id="3782574at2"/>
<evidence type="ECO:0000256" key="5">
    <source>
        <dbReference type="ARBA" id="ARBA00022692"/>
    </source>
</evidence>
<keyword evidence="5 8" id="KW-0812">Transmembrane</keyword>
<comment type="subcellular location">
    <subcellularLocation>
        <location evidence="1 8">Cell membrane</location>
        <topology evidence="1 8">Multi-pass membrane protein</topology>
    </subcellularLocation>
</comment>
<dbReference type="RefSeq" id="WP_011728148.1">
    <property type="nucleotide sequence ID" value="NC_008596.1"/>
</dbReference>
<dbReference type="PaxDb" id="246196-MSMEI_2049"/>
<dbReference type="STRING" id="246196.MSMEG_2096"/>
<dbReference type="Pfam" id="PF01925">
    <property type="entry name" value="TauE"/>
    <property type="match status" value="1"/>
</dbReference>
<keyword evidence="6 8" id="KW-1133">Transmembrane helix</keyword>
<evidence type="ECO:0000256" key="3">
    <source>
        <dbReference type="ARBA" id="ARBA00022448"/>
    </source>
</evidence>
<feature type="transmembrane region" description="Helical" evidence="8">
    <location>
        <begin position="192"/>
        <end position="218"/>
    </location>
</feature>
<evidence type="ECO:0000256" key="1">
    <source>
        <dbReference type="ARBA" id="ARBA00004651"/>
    </source>
</evidence>
<keyword evidence="3" id="KW-0813">Transport</keyword>
<evidence type="ECO:0000256" key="2">
    <source>
        <dbReference type="ARBA" id="ARBA00009142"/>
    </source>
</evidence>
<comment type="similarity">
    <text evidence="2 8">Belongs to the 4-toluene sulfonate uptake permease (TSUP) (TC 2.A.102) family.</text>
</comment>
<dbReference type="GO" id="GO:0005886">
    <property type="term" value="C:plasma membrane"/>
    <property type="evidence" value="ECO:0007669"/>
    <property type="project" value="UniProtKB-SubCell"/>
</dbReference>
<feature type="transmembrane region" description="Helical" evidence="8">
    <location>
        <begin position="230"/>
        <end position="246"/>
    </location>
</feature>
<feature type="transmembrane region" description="Helical" evidence="8">
    <location>
        <begin position="73"/>
        <end position="93"/>
    </location>
</feature>
<evidence type="ECO:0000256" key="8">
    <source>
        <dbReference type="RuleBase" id="RU363041"/>
    </source>
</evidence>
<evidence type="ECO:0000313" key="10">
    <source>
        <dbReference type="Proteomes" id="UP000000757"/>
    </source>
</evidence>
<dbReference type="eggNOG" id="COG0730">
    <property type="taxonomic scope" value="Bacteria"/>
</dbReference>
<dbReference type="GeneID" id="93456899"/>
<dbReference type="Proteomes" id="UP000000757">
    <property type="component" value="Chromosome"/>
</dbReference>
<feature type="transmembrane region" description="Helical" evidence="8">
    <location>
        <begin position="138"/>
        <end position="164"/>
    </location>
</feature>
<dbReference type="PATRIC" id="fig|246196.19.peg.2072"/>
<organism evidence="9 10">
    <name type="scientific">Mycolicibacterium smegmatis (strain ATCC 700084 / mc(2)155)</name>
    <name type="common">Mycobacterium smegmatis</name>
    <dbReference type="NCBI Taxonomy" id="246196"/>
    <lineage>
        <taxon>Bacteria</taxon>
        <taxon>Bacillati</taxon>
        <taxon>Actinomycetota</taxon>
        <taxon>Actinomycetes</taxon>
        <taxon>Mycobacteriales</taxon>
        <taxon>Mycobacteriaceae</taxon>
        <taxon>Mycolicibacterium</taxon>
    </lineage>
</organism>
<evidence type="ECO:0000256" key="6">
    <source>
        <dbReference type="ARBA" id="ARBA00022989"/>
    </source>
</evidence>